<keyword evidence="4 10" id="KW-0732">Signal</keyword>
<accession>A0A2M4AUS7</accession>
<comment type="similarity">
    <text evidence="8">Belongs to the peptidase S1 family. CLIP subfamily.</text>
</comment>
<dbReference type="PANTHER" id="PTHR24256">
    <property type="entry name" value="TRYPTASE-RELATED"/>
    <property type="match status" value="1"/>
</dbReference>
<dbReference type="SUPFAM" id="SSF50494">
    <property type="entry name" value="Trypsin-like serine proteases"/>
    <property type="match status" value="1"/>
</dbReference>
<dbReference type="GO" id="GO:0004252">
    <property type="term" value="F:serine-type endopeptidase activity"/>
    <property type="evidence" value="ECO:0007669"/>
    <property type="project" value="InterPro"/>
</dbReference>
<keyword evidence="7" id="KW-0325">Glycoprotein</keyword>
<evidence type="ECO:0000256" key="1">
    <source>
        <dbReference type="ARBA" id="ARBA00004613"/>
    </source>
</evidence>
<dbReference type="InterPro" id="IPR043504">
    <property type="entry name" value="Peptidase_S1_PA_chymotrypsin"/>
</dbReference>
<feature type="chain" id="PRO_5014947629" evidence="10">
    <location>
        <begin position="24"/>
        <end position="296"/>
    </location>
</feature>
<evidence type="ECO:0000256" key="8">
    <source>
        <dbReference type="ARBA" id="ARBA00024195"/>
    </source>
</evidence>
<evidence type="ECO:0000256" key="7">
    <source>
        <dbReference type="ARBA" id="ARBA00023180"/>
    </source>
</evidence>
<evidence type="ECO:0000256" key="10">
    <source>
        <dbReference type="SAM" id="SignalP"/>
    </source>
</evidence>
<dbReference type="FunFam" id="2.40.10.10:FF:000028">
    <property type="entry name" value="Serine protease easter"/>
    <property type="match status" value="1"/>
</dbReference>
<keyword evidence="9" id="KW-0720">Serine protease</keyword>
<dbReference type="Gene3D" id="2.40.10.10">
    <property type="entry name" value="Trypsin-like serine proteases"/>
    <property type="match status" value="2"/>
</dbReference>
<dbReference type="InterPro" id="IPR051487">
    <property type="entry name" value="Ser/Thr_Proteases_Immune/Dev"/>
</dbReference>
<dbReference type="AlphaFoldDB" id="A0A2M4AUS7"/>
<feature type="signal peptide" evidence="10">
    <location>
        <begin position="1"/>
        <end position="23"/>
    </location>
</feature>
<keyword evidence="6" id="KW-1015">Disulfide bond</keyword>
<keyword evidence="3" id="KW-0399">Innate immunity</keyword>
<feature type="domain" description="Peptidase S1" evidence="11">
    <location>
        <begin position="44"/>
        <end position="296"/>
    </location>
</feature>
<keyword evidence="2" id="KW-0964">Secreted</keyword>
<dbReference type="PROSITE" id="PS00135">
    <property type="entry name" value="TRYPSIN_SER"/>
    <property type="match status" value="1"/>
</dbReference>
<evidence type="ECO:0000256" key="5">
    <source>
        <dbReference type="ARBA" id="ARBA00022859"/>
    </source>
</evidence>
<dbReference type="InterPro" id="IPR018114">
    <property type="entry name" value="TRYPSIN_HIS"/>
</dbReference>
<organism evidence="12">
    <name type="scientific">Anopheles triannulatus</name>
    <dbReference type="NCBI Taxonomy" id="58253"/>
    <lineage>
        <taxon>Eukaryota</taxon>
        <taxon>Metazoa</taxon>
        <taxon>Ecdysozoa</taxon>
        <taxon>Arthropoda</taxon>
        <taxon>Hexapoda</taxon>
        <taxon>Insecta</taxon>
        <taxon>Pterygota</taxon>
        <taxon>Neoptera</taxon>
        <taxon>Endopterygota</taxon>
        <taxon>Diptera</taxon>
        <taxon>Nematocera</taxon>
        <taxon>Culicoidea</taxon>
        <taxon>Culicidae</taxon>
        <taxon>Anophelinae</taxon>
        <taxon>Anopheles</taxon>
    </lineage>
</organism>
<evidence type="ECO:0000256" key="3">
    <source>
        <dbReference type="ARBA" id="ARBA00022588"/>
    </source>
</evidence>
<evidence type="ECO:0000313" key="12">
    <source>
        <dbReference type="EMBL" id="MBW44539.1"/>
    </source>
</evidence>
<dbReference type="InterPro" id="IPR001254">
    <property type="entry name" value="Trypsin_dom"/>
</dbReference>
<dbReference type="CDD" id="cd00190">
    <property type="entry name" value="Tryp_SPc"/>
    <property type="match status" value="1"/>
</dbReference>
<dbReference type="InterPro" id="IPR009003">
    <property type="entry name" value="Peptidase_S1_PA"/>
</dbReference>
<dbReference type="PROSITE" id="PS50240">
    <property type="entry name" value="TRYPSIN_DOM"/>
    <property type="match status" value="1"/>
</dbReference>
<keyword evidence="9" id="KW-0378">Hydrolase</keyword>
<protein>
    <submittedName>
        <fullName evidence="12">Putative trypsin</fullName>
    </submittedName>
</protein>
<dbReference type="GO" id="GO:0045087">
    <property type="term" value="P:innate immune response"/>
    <property type="evidence" value="ECO:0007669"/>
    <property type="project" value="UniProtKB-KW"/>
</dbReference>
<evidence type="ECO:0000256" key="6">
    <source>
        <dbReference type="ARBA" id="ARBA00023157"/>
    </source>
</evidence>
<keyword evidence="5" id="KW-0391">Immunity</keyword>
<name>A0A2M4AUS7_9DIPT</name>
<dbReference type="InterPro" id="IPR033116">
    <property type="entry name" value="TRYPSIN_SER"/>
</dbReference>
<dbReference type="EMBL" id="GGFK01011218">
    <property type="protein sequence ID" value="MBW44539.1"/>
    <property type="molecule type" value="Transcribed_RNA"/>
</dbReference>
<dbReference type="GO" id="GO:0006508">
    <property type="term" value="P:proteolysis"/>
    <property type="evidence" value="ECO:0007669"/>
    <property type="project" value="UniProtKB-KW"/>
</dbReference>
<dbReference type="SMART" id="SM00020">
    <property type="entry name" value="Tryp_SPc"/>
    <property type="match status" value="1"/>
</dbReference>
<dbReference type="GO" id="GO:0005576">
    <property type="term" value="C:extracellular region"/>
    <property type="evidence" value="ECO:0007669"/>
    <property type="project" value="UniProtKB-SubCell"/>
</dbReference>
<evidence type="ECO:0000256" key="9">
    <source>
        <dbReference type="RuleBase" id="RU363034"/>
    </source>
</evidence>
<proteinExistence type="inferred from homology"/>
<reference evidence="12" key="1">
    <citation type="submission" date="2018-01" db="EMBL/GenBank/DDBJ databases">
        <title>An insight into the sialome of Amazonian anophelines.</title>
        <authorList>
            <person name="Ribeiro J.M."/>
            <person name="Scarpassa V."/>
            <person name="Calvo E."/>
        </authorList>
    </citation>
    <scope>NUCLEOTIDE SEQUENCE</scope>
    <source>
        <tissue evidence="12">Salivary glands</tissue>
    </source>
</reference>
<dbReference type="PRINTS" id="PR00722">
    <property type="entry name" value="CHYMOTRYPSIN"/>
</dbReference>
<dbReference type="Pfam" id="PF00089">
    <property type="entry name" value="Trypsin"/>
    <property type="match status" value="1"/>
</dbReference>
<evidence type="ECO:0000256" key="2">
    <source>
        <dbReference type="ARBA" id="ARBA00022525"/>
    </source>
</evidence>
<dbReference type="PROSITE" id="PS00134">
    <property type="entry name" value="TRYPSIN_HIS"/>
    <property type="match status" value="1"/>
</dbReference>
<evidence type="ECO:0000259" key="11">
    <source>
        <dbReference type="PROSITE" id="PS50240"/>
    </source>
</evidence>
<evidence type="ECO:0000256" key="4">
    <source>
        <dbReference type="ARBA" id="ARBA00022729"/>
    </source>
</evidence>
<dbReference type="InterPro" id="IPR001314">
    <property type="entry name" value="Peptidase_S1A"/>
</dbReference>
<keyword evidence="9" id="KW-0645">Protease</keyword>
<comment type="subcellular location">
    <subcellularLocation>
        <location evidence="1">Secreted</location>
    </subcellularLocation>
</comment>
<sequence length="296" mass="32433">MSYYKRLQVLASVICIVVLGAEAKNIQAALPTPPACGQSQSVHITDGSGTRMNEFPWTALIGYEKANGRVEFHCGGALFHKRYVVTAAHCIASIPSGWKINYVRLGEWDLTRSPDCEGDVCGQTPIDANVESTIVHPEFTTRGKTTINDIALIRFDRDVTFSEMVHPVCLPTAASVRNASNEAGLAYNSGWGRTVAMLRSDTKQKIVMNIKNHTDCTAAYEPFGLELQATQLCVADNGNLDACRGDSGGPLMREIEGAWYLLGVASFGPKHCETNKIPDVYTKVLEYTNWIQDNIN</sequence>